<sequence>MWVAAERVGVGGRGACLRGPAGGAIQNLHFAVFTYITPAGRIFLETAECLFRITRVPPMQKYSAVSEKSDTALYFTILGTRIFSPANVIRHSRHRKLHKSMVRGKN</sequence>
<keyword evidence="2" id="KW-1185">Reference proteome</keyword>
<name>A0A2A9DPF3_9CORY</name>
<dbReference type="AlphaFoldDB" id="A0A2A9DPF3"/>
<organism evidence="1 2">
    <name type="scientific">Corynebacterium renale</name>
    <dbReference type="NCBI Taxonomy" id="1724"/>
    <lineage>
        <taxon>Bacteria</taxon>
        <taxon>Bacillati</taxon>
        <taxon>Actinomycetota</taxon>
        <taxon>Actinomycetes</taxon>
        <taxon>Mycobacteriales</taxon>
        <taxon>Corynebacteriaceae</taxon>
        <taxon>Corynebacterium</taxon>
    </lineage>
</organism>
<accession>A0A2A9DPF3</accession>
<evidence type="ECO:0000313" key="2">
    <source>
        <dbReference type="Proteomes" id="UP000221653"/>
    </source>
</evidence>
<protein>
    <submittedName>
        <fullName evidence="1">Uncharacterized protein</fullName>
    </submittedName>
</protein>
<gene>
    <name evidence="1" type="ORF">ATK06_0879</name>
</gene>
<proteinExistence type="predicted"/>
<dbReference type="Proteomes" id="UP000221653">
    <property type="component" value="Unassembled WGS sequence"/>
</dbReference>
<dbReference type="EMBL" id="PDJF01000001">
    <property type="protein sequence ID" value="PFG27800.1"/>
    <property type="molecule type" value="Genomic_DNA"/>
</dbReference>
<reference evidence="1 2" key="1">
    <citation type="submission" date="2017-10" db="EMBL/GenBank/DDBJ databases">
        <title>Sequencing the genomes of 1000 actinobacteria strains.</title>
        <authorList>
            <person name="Klenk H.-P."/>
        </authorList>
    </citation>
    <scope>NUCLEOTIDE SEQUENCE [LARGE SCALE GENOMIC DNA]</scope>
    <source>
        <strain evidence="1 2">DSM 20688</strain>
    </source>
</reference>
<comment type="caution">
    <text evidence="1">The sequence shown here is derived from an EMBL/GenBank/DDBJ whole genome shotgun (WGS) entry which is preliminary data.</text>
</comment>
<evidence type="ECO:0000313" key="1">
    <source>
        <dbReference type="EMBL" id="PFG27800.1"/>
    </source>
</evidence>